<keyword evidence="3" id="KW-1185">Reference proteome</keyword>
<feature type="region of interest" description="Disordered" evidence="1">
    <location>
        <begin position="486"/>
        <end position="512"/>
    </location>
</feature>
<feature type="compositionally biased region" description="Low complexity" evidence="1">
    <location>
        <begin position="529"/>
        <end position="541"/>
    </location>
</feature>
<comment type="caution">
    <text evidence="2">The sequence shown here is derived from an EMBL/GenBank/DDBJ whole genome shotgun (WGS) entry which is preliminary data.</text>
</comment>
<sequence length="2135" mass="229748">MRELYFVTCMFLFIPVRLIIAPAFSASESGNLLSAAKLTVNSPELHSTGGRISAVDLELNLLKRLANGGSIIARNLALNTPDITNSGLIYGEAGYQVRVDNLSNSGTLSSPAKIDIAALHDRLDIHNSGNILARQTEVTADSLYGAGTVSGAEWAKVNVGSLGGGQSVTAGEHLELNVASDVDNHGTLGAAGQADINIPNLNNHGRVLAGEVLNLSTGQLNNAADGLINSSGATNIQAHVIDNLGRLYGDWVNLNASYLKNHGGGAIAAREHLDARINTIDNLRESADGDSPIIKSDGTMTLTGSRLTNAGATLQSAGRMVLNGMEVKNENPFFSTHQVTYQRGQGKKYLRSLDPGSDGKMYELDLFYPKRDIFYSKDPSKTGGITQINHASEITVDVKEERTEVASSTPGQILAGGGIDLNHSNIYNDKSTVTINGVINRNGGDIHNSDKDVNATSQIFYDGNFRNSQQVRNSWKGIGRRLRHGRTDRVDLGTNPRGELHESDAKTDISLPIATLNENQQPELREHNSAASSDVGASDGGLQRIESGGYVTIEGVAQQLPSSKLFNSDANNRDYLVQTDPDYIGGVVADVPTWREPATAQTANGGSSTNSNKTPATGNRFDRVSANLAEHLQNRLNHIEGGLASINPADAPQNGVNFGVDERKIAALAPYTPSGIDPHDLHKRMGDIYAEMENLRRQYALQTGRGELPGEGDPIERYKALLNSGAEIIQRLGLTPGVALTAEQMQQLTGDTVIPVNRTIRLADGSTQQVTTLQLYSKKRAGDIDGRMTHISAEHITGKGGKLENHAIFNARGTNDATFSQVNNQGGTVQARDLHMQSEGDINNTAGTLRGRRSIDIKSGGKITNAATETAAHSTGNDAMRRSEQRLREGQVILDGEGQESEGYLRLHAKGDIEAKAGSIENRNDGSKTILSGANIRFGTQRTDESFTYNGGGESRVGAPARDSLHTRTTRDHGGTIKGKGDIILDAREGKITGRGADIDSSDGHVALFARDGINLKNSWRDSESSYSEYKKGSRFLGSKVSEHYINEKIHGAEAGSITGKTVALIAGRDMSGENTNGNAKITLGGMHVVSDKGTLLKATGDITLNPAAESYHQTSNNYQRKTGVFYSLKTPLTLGIEHRQWDNTQTTHGTGYAPSVVGALDGNVIIDSGGHYQKNGSIVHASRLENLGPVASKAELAAMTPEARQAYWEKRMQAGNVIIRAKSGAESAMIGQHYQDGEQKFKSRGLKIGLQGGMAGYINNGTGYLDQLIGSKNGRTKAMAGILLGREIWDGAKHLQGAIKPSGEGDASQGGLAQGVKVAINYSVSQSKSETHRDWQTVHPSQTTADGSVIMQIRGKGAASTFTSTGSDIGGNESTVFDVEGKKTFRSAQTSQHMRNDNRSWEAHGGIAFDLSKSSSSAAFGVNGGGSIGHGYYQNENTAHRLSHIGTLSGHTDLGEGGTLINGAQVFGKSVTGLTNGLTIISPQGSGKERGQQYQAGGDGTYGYGVSVNPSFSYTRMKGEHRTVNAISGTRTAEAEGREARGTALADNISVTNAAWNAAHAWRSGQSGIYAGKDGYHIENTGTVDLQGGVILSAAEREKNYLKTDHFTYSDVEDFATGKVKSANPGFAASFGRDQTSEADKKLNEKYRTGADGKVHNEEYKQANPNKDNSFVKFGINNSDTHSSDRYAASKILGSNLLGLGREKRNERGYSRAVISDGIFEVGSAEGRQNLATISKFNLDDYQAAHKPVMPVDIQALKNKLNEDIHRRKNMLFDDFAVSGMDAVYRSQAIAEHRMMTFETDANGNPIEDPERRSEIMAEGRSLGKDPEAYFEEAKANGFNVYKLREVKDSERAHLGKATFIDPQSGQPVQKHFVAFNGIFNDLQAAAKYATQNYVATKDKDGNLNQKVYQNIYFVHNPTADSTLGELFVAGYQKMFESGAGGFFGLGNSTIQARDLMKQYGKDDLYLGLHSRGTFTGHNAMNDLLRDPDNIGVLSGTEIKMVGPATHVANADRQYAKLQGNVNNPRHIKIENNSHDFVGSNIGGNPQTMSNKPEDKGFWGVVGDIFGSDASAHNCYGLGNQICIDTGYRKDDVMHPATPINKLKPHKYWDMIYWQNHLLPSVYQPKKNNNGVNP</sequence>
<accession>C8NB17</accession>
<protein>
    <submittedName>
        <fullName evidence="2">Adhesin HecA family 20-residue repeat (Two copies) (3 repeats)</fullName>
    </submittedName>
</protein>
<dbReference type="HOGENOM" id="CLU_000043_2_1_6"/>
<name>C8NB17_CARH6</name>
<reference evidence="2 3" key="1">
    <citation type="submission" date="2009-08" db="EMBL/GenBank/DDBJ databases">
        <authorList>
            <person name="Qin X."/>
            <person name="Bachman B."/>
            <person name="Battles P."/>
            <person name="Bell A."/>
            <person name="Bess C."/>
            <person name="Bickham C."/>
            <person name="Chaboub L."/>
            <person name="Chen D."/>
            <person name="Coyle M."/>
            <person name="Deiros D.R."/>
            <person name="Dinh H."/>
            <person name="Forbes L."/>
            <person name="Fowler G."/>
            <person name="Francisco L."/>
            <person name="Fu Q."/>
            <person name="Gubbala S."/>
            <person name="Hale W."/>
            <person name="Han Y."/>
            <person name="Hemphill L."/>
            <person name="Highlander S.K."/>
            <person name="Hirani K."/>
            <person name="Hogues M."/>
            <person name="Jackson L."/>
            <person name="Jakkamsetti A."/>
            <person name="Javaid M."/>
            <person name="Jiang H."/>
            <person name="Korchina V."/>
            <person name="Kovar C."/>
            <person name="Lara F."/>
            <person name="Lee S."/>
            <person name="Mata R."/>
            <person name="Mathew T."/>
            <person name="Moen C."/>
            <person name="Morales K."/>
            <person name="Munidasa M."/>
            <person name="Nazareth L."/>
            <person name="Ngo R."/>
            <person name="Nguyen L."/>
            <person name="Okwuonu G."/>
            <person name="Ongeri F."/>
            <person name="Patil S."/>
            <person name="Petrosino J."/>
            <person name="Pham C."/>
            <person name="Pham P."/>
            <person name="Pu L.-L."/>
            <person name="Puazo M."/>
            <person name="Raj R."/>
            <person name="Reid J."/>
            <person name="Rouhana J."/>
            <person name="Saada N."/>
            <person name="Shang Y."/>
            <person name="Simmons D."/>
            <person name="Thornton R."/>
            <person name="Warren J."/>
            <person name="Weissenberger G."/>
            <person name="Zhang J."/>
            <person name="Zhang L."/>
            <person name="Zhou C."/>
            <person name="Zhu D."/>
            <person name="Muzny D."/>
            <person name="Worley K."/>
            <person name="Gibbs R."/>
        </authorList>
    </citation>
    <scope>NUCLEOTIDE SEQUENCE [LARGE SCALE GENOMIC DNA]</scope>
    <source>
        <strain evidence="3">ATCC 15826 / DSM 8339 / NCTC 10426 / 6573</strain>
    </source>
</reference>
<proteinExistence type="predicted"/>
<feature type="compositionally biased region" description="Basic and acidic residues" evidence="1">
    <location>
        <begin position="498"/>
        <end position="507"/>
    </location>
</feature>
<dbReference type="Pfam" id="PF13332">
    <property type="entry name" value="Fil_haemagg_2"/>
    <property type="match status" value="3"/>
</dbReference>
<dbReference type="OrthoDB" id="2664633at2"/>
<dbReference type="InterPro" id="IPR025157">
    <property type="entry name" value="Hemagglutinin_rpt"/>
</dbReference>
<feature type="region of interest" description="Disordered" evidence="1">
    <location>
        <begin position="598"/>
        <end position="617"/>
    </location>
</feature>
<dbReference type="NCBIfam" id="TIGR01731">
    <property type="entry name" value="fil_hemag_20aa"/>
    <property type="match status" value="5"/>
</dbReference>
<organism evidence="2 3">
    <name type="scientific">Cardiobacterium hominis (strain ATCC 15826 / DSM 8339 / NCTC 10426 / 6573)</name>
    <dbReference type="NCBI Taxonomy" id="638300"/>
    <lineage>
        <taxon>Bacteria</taxon>
        <taxon>Pseudomonadati</taxon>
        <taxon>Pseudomonadota</taxon>
        <taxon>Gammaproteobacteria</taxon>
        <taxon>Cardiobacteriales</taxon>
        <taxon>Cardiobacteriaceae</taxon>
        <taxon>Cardiobacterium</taxon>
    </lineage>
</organism>
<evidence type="ECO:0000313" key="2">
    <source>
        <dbReference type="EMBL" id="EEV88183.1"/>
    </source>
</evidence>
<feature type="region of interest" description="Disordered" evidence="1">
    <location>
        <begin position="944"/>
        <end position="977"/>
    </location>
</feature>
<dbReference type="Proteomes" id="UP000004870">
    <property type="component" value="Unassembled WGS sequence"/>
</dbReference>
<dbReference type="InterPro" id="IPR010069">
    <property type="entry name" value="CdiA_FHA1_rpt"/>
</dbReference>
<dbReference type="GO" id="GO:0003824">
    <property type="term" value="F:catalytic activity"/>
    <property type="evidence" value="ECO:0007669"/>
    <property type="project" value="UniProtKB-ARBA"/>
</dbReference>
<gene>
    <name evidence="2" type="ORF">HMPREF0198_1695</name>
</gene>
<feature type="compositionally biased region" description="Basic and acidic residues" evidence="1">
    <location>
        <begin position="963"/>
        <end position="977"/>
    </location>
</feature>
<dbReference type="STRING" id="2718.CHUV0807_1922"/>
<evidence type="ECO:0000313" key="3">
    <source>
        <dbReference type="Proteomes" id="UP000004870"/>
    </source>
</evidence>
<dbReference type="EMBL" id="ACKY01000099">
    <property type="protein sequence ID" value="EEV88183.1"/>
    <property type="molecule type" value="Genomic_DNA"/>
</dbReference>
<evidence type="ECO:0000256" key="1">
    <source>
        <dbReference type="SAM" id="MobiDB-lite"/>
    </source>
</evidence>
<feature type="region of interest" description="Disordered" evidence="1">
    <location>
        <begin position="524"/>
        <end position="543"/>
    </location>
</feature>
<feature type="compositionally biased region" description="Polar residues" evidence="1">
    <location>
        <begin position="599"/>
        <end position="617"/>
    </location>
</feature>